<proteinExistence type="predicted"/>
<evidence type="ECO:0000313" key="2">
    <source>
        <dbReference type="EMBL" id="GJT18006.1"/>
    </source>
</evidence>
<accession>A0ABQ5BT15</accession>
<evidence type="ECO:0000313" key="3">
    <source>
        <dbReference type="Proteomes" id="UP001151760"/>
    </source>
</evidence>
<feature type="region of interest" description="Disordered" evidence="1">
    <location>
        <begin position="1"/>
        <end position="21"/>
    </location>
</feature>
<sequence length="217" mass="24903">MSKRTRNGKSTKGQSSRYKEPTMEDKIQEFGVFDSDVHQGNYFDVSRRPIHPGDVIDWDFIATHDLARELFESINTDAFTRPQWANLFQINEPVYRELVWEFFTSFEFDSTPCSAKSGLNRGETVRAELMTMGFWPNIGDGDFVMGETTVKKVRDPKVRIAVSFGLLTDVMRDALSVEHRAHIFKKKYLIAMNVLMNLGRGSYCWPATRAVGENDEV</sequence>
<gene>
    <name evidence="2" type="ORF">Tco_0876712</name>
</gene>
<reference evidence="2" key="2">
    <citation type="submission" date="2022-01" db="EMBL/GenBank/DDBJ databases">
        <authorList>
            <person name="Yamashiro T."/>
            <person name="Shiraishi A."/>
            <person name="Satake H."/>
            <person name="Nakayama K."/>
        </authorList>
    </citation>
    <scope>NUCLEOTIDE SEQUENCE</scope>
</reference>
<keyword evidence="3" id="KW-1185">Reference proteome</keyword>
<name>A0ABQ5BT15_9ASTR</name>
<dbReference type="EMBL" id="BQNB010013605">
    <property type="protein sequence ID" value="GJT18006.1"/>
    <property type="molecule type" value="Genomic_DNA"/>
</dbReference>
<comment type="caution">
    <text evidence="2">The sequence shown here is derived from an EMBL/GenBank/DDBJ whole genome shotgun (WGS) entry which is preliminary data.</text>
</comment>
<reference evidence="2" key="1">
    <citation type="journal article" date="2022" name="Int. J. Mol. Sci.">
        <title>Draft Genome of Tanacetum Coccineum: Genomic Comparison of Closely Related Tanacetum-Family Plants.</title>
        <authorList>
            <person name="Yamashiro T."/>
            <person name="Shiraishi A."/>
            <person name="Nakayama K."/>
            <person name="Satake H."/>
        </authorList>
    </citation>
    <scope>NUCLEOTIDE SEQUENCE</scope>
</reference>
<protein>
    <submittedName>
        <fullName evidence="2">Uncharacterized protein</fullName>
    </submittedName>
</protein>
<dbReference type="Proteomes" id="UP001151760">
    <property type="component" value="Unassembled WGS sequence"/>
</dbReference>
<evidence type="ECO:0000256" key="1">
    <source>
        <dbReference type="SAM" id="MobiDB-lite"/>
    </source>
</evidence>
<organism evidence="2 3">
    <name type="scientific">Tanacetum coccineum</name>
    <dbReference type="NCBI Taxonomy" id="301880"/>
    <lineage>
        <taxon>Eukaryota</taxon>
        <taxon>Viridiplantae</taxon>
        <taxon>Streptophyta</taxon>
        <taxon>Embryophyta</taxon>
        <taxon>Tracheophyta</taxon>
        <taxon>Spermatophyta</taxon>
        <taxon>Magnoliopsida</taxon>
        <taxon>eudicotyledons</taxon>
        <taxon>Gunneridae</taxon>
        <taxon>Pentapetalae</taxon>
        <taxon>asterids</taxon>
        <taxon>campanulids</taxon>
        <taxon>Asterales</taxon>
        <taxon>Asteraceae</taxon>
        <taxon>Asteroideae</taxon>
        <taxon>Anthemideae</taxon>
        <taxon>Anthemidinae</taxon>
        <taxon>Tanacetum</taxon>
    </lineage>
</organism>